<dbReference type="InterPro" id="IPR033403">
    <property type="entry name" value="DUF5110"/>
</dbReference>
<dbReference type="InterPro" id="IPR013780">
    <property type="entry name" value="Glyco_hydro_b"/>
</dbReference>
<dbReference type="SUPFAM" id="SSF51445">
    <property type="entry name" value="(Trans)glycosidases"/>
    <property type="match status" value="1"/>
</dbReference>
<dbReference type="EMBL" id="BLAX01000001">
    <property type="protein sequence ID" value="GET31416.1"/>
    <property type="molecule type" value="Genomic_DNA"/>
</dbReference>
<evidence type="ECO:0000313" key="6">
    <source>
        <dbReference type="EMBL" id="GET31416.1"/>
    </source>
</evidence>
<evidence type="ECO:0000256" key="1">
    <source>
        <dbReference type="ARBA" id="ARBA00007806"/>
    </source>
</evidence>
<gene>
    <name evidence="6" type="ORF">PbJCM13498_02790</name>
</gene>
<dbReference type="Gene3D" id="2.60.40.1180">
    <property type="entry name" value="Golgi alpha-mannosidase II"/>
    <property type="match status" value="2"/>
</dbReference>
<evidence type="ECO:0000259" key="3">
    <source>
        <dbReference type="Pfam" id="PF01055"/>
    </source>
</evidence>
<dbReference type="AlphaFoldDB" id="A0A5M4AV33"/>
<dbReference type="GO" id="GO:0005975">
    <property type="term" value="P:carbohydrate metabolic process"/>
    <property type="evidence" value="ECO:0007669"/>
    <property type="project" value="InterPro"/>
</dbReference>
<evidence type="ECO:0000256" key="2">
    <source>
        <dbReference type="RuleBase" id="RU361185"/>
    </source>
</evidence>
<keyword evidence="2" id="KW-0378">Hydrolase</keyword>
<evidence type="ECO:0000259" key="5">
    <source>
        <dbReference type="Pfam" id="PF21365"/>
    </source>
</evidence>
<comment type="similarity">
    <text evidence="1 2">Belongs to the glycosyl hydrolase 31 family.</text>
</comment>
<feature type="domain" description="Glycoside hydrolase family 31 TIM barrel" evidence="3">
    <location>
        <begin position="48"/>
        <end position="386"/>
    </location>
</feature>
<dbReference type="Pfam" id="PF17137">
    <property type="entry name" value="DUF5110"/>
    <property type="match status" value="1"/>
</dbReference>
<evidence type="ECO:0000259" key="4">
    <source>
        <dbReference type="Pfam" id="PF17137"/>
    </source>
</evidence>
<dbReference type="InterPro" id="IPR048395">
    <property type="entry name" value="Glyco_hydro_31_C"/>
</dbReference>
<dbReference type="Pfam" id="PF01055">
    <property type="entry name" value="Glyco_hydro_31_2nd"/>
    <property type="match status" value="1"/>
</dbReference>
<reference evidence="6 7" key="1">
    <citation type="submission" date="2019-10" db="EMBL/GenBank/DDBJ databases">
        <title>Prolixibacter strains distinguished by the presence of nitrate reductase genes were adept at nitrate-dependent anaerobic corrosion of metallic iron and carbon steel.</title>
        <authorList>
            <person name="Iino T."/>
            <person name="Shono N."/>
            <person name="Ito K."/>
            <person name="Nakamura R."/>
            <person name="Sueoka K."/>
            <person name="Harayama S."/>
            <person name="Ohkuma M."/>
        </authorList>
    </citation>
    <scope>NUCLEOTIDE SEQUENCE [LARGE SCALE GENOMIC DNA]</scope>
    <source>
        <strain evidence="6 7">JCM 13498</strain>
    </source>
</reference>
<dbReference type="GO" id="GO:0004553">
    <property type="term" value="F:hydrolase activity, hydrolyzing O-glycosyl compounds"/>
    <property type="evidence" value="ECO:0007669"/>
    <property type="project" value="InterPro"/>
</dbReference>
<dbReference type="SUPFAM" id="SSF51011">
    <property type="entry name" value="Glycosyl hydrolase domain"/>
    <property type="match status" value="1"/>
</dbReference>
<dbReference type="InterPro" id="IPR017853">
    <property type="entry name" value="GH"/>
</dbReference>
<feature type="domain" description="Glycosyl hydrolase family 31 C-terminal" evidence="5">
    <location>
        <begin position="408"/>
        <end position="471"/>
    </location>
</feature>
<proteinExistence type="inferred from homology"/>
<keyword evidence="2" id="KW-0326">Glycosidase</keyword>
<dbReference type="InterPro" id="IPR051816">
    <property type="entry name" value="Glycosyl_Hydrolase_31"/>
</dbReference>
<organism evidence="6 7">
    <name type="scientific">Prolixibacter bellariivorans</name>
    <dbReference type="NCBI Taxonomy" id="314319"/>
    <lineage>
        <taxon>Bacteria</taxon>
        <taxon>Pseudomonadati</taxon>
        <taxon>Bacteroidota</taxon>
        <taxon>Bacteroidia</taxon>
        <taxon>Marinilabiliales</taxon>
        <taxon>Prolixibacteraceae</taxon>
        <taxon>Prolixibacter</taxon>
    </lineage>
</organism>
<accession>A0A5M4AV33</accession>
<evidence type="ECO:0000313" key="7">
    <source>
        <dbReference type="Proteomes" id="UP000391834"/>
    </source>
</evidence>
<dbReference type="PROSITE" id="PS51257">
    <property type="entry name" value="PROKAR_LIPOPROTEIN"/>
    <property type="match status" value="1"/>
</dbReference>
<dbReference type="Pfam" id="PF21365">
    <property type="entry name" value="Glyco_hydro_31_3rd"/>
    <property type="match status" value="1"/>
</dbReference>
<sequence length="602" mass="68773">MNKNISMKEILTLLIAALAVFQSCSPKQHPATSGVATQSLKIDSNLVVPPAWAFGVLYGGYTNQQQTIQRIKDIKAHDYPIDAYWIDSWFWSFDNHGKGPKKYIDFVADTTAFPNRKTMWDFMQKNDIKGGFWVWDCIQKTGNEAAFNDFEKRGYFSKVFTNTDTWHNAGTTTAMFNTTKSKVATPTGNIDFDNPKAVAYFQKRMKHFFDEGADFIKLDRTSKISVCKAMFEMTQKFGKETEGRGFILSHTGGTDSPTYERYPAKWTDDTRSDWTVEKPTKEFNSWVPRVAFKENIAMYTDTSKATSKIPFLTNDTGGFDMGKTDKLDNELYIRWMEFSMFCPTTEVFSQPENPTSNLAYLYSEQADTLFRNYAHQRMQLFPYIYTYALRSRLQSQHMIGKIPGHLYEFLFGNEMLVAPVYVQGALSRKVFFPEGTWIDKVTGEKYKGNQEVEVAAPLEKIPVFVKEGAIIPTRNYAPTIESGNNDTLTVDIYPSTEESGFTMYEDDGKSNGYLNGEIASTTFSASKSDDRINFTISSVVGNYKGMKPDRYWRLVFHDVSQPRNVTVNGKEATGWMYDYENKTITVRLRSAKQNGNQVKIKL</sequence>
<dbReference type="InterPro" id="IPR000322">
    <property type="entry name" value="Glyco_hydro_31_TIM"/>
</dbReference>
<dbReference type="PANTHER" id="PTHR43863:SF2">
    <property type="entry name" value="MALTASE-GLUCOAMYLASE"/>
    <property type="match status" value="1"/>
</dbReference>
<dbReference type="Gene3D" id="3.20.20.80">
    <property type="entry name" value="Glycosidases"/>
    <property type="match status" value="2"/>
</dbReference>
<name>A0A5M4AV33_9BACT</name>
<feature type="domain" description="DUF5110" evidence="4">
    <location>
        <begin position="487"/>
        <end position="558"/>
    </location>
</feature>
<dbReference type="PANTHER" id="PTHR43863">
    <property type="entry name" value="HYDROLASE, PUTATIVE (AFU_ORTHOLOGUE AFUA_1G03140)-RELATED"/>
    <property type="match status" value="1"/>
</dbReference>
<dbReference type="Proteomes" id="UP000391834">
    <property type="component" value="Unassembled WGS sequence"/>
</dbReference>
<keyword evidence="7" id="KW-1185">Reference proteome</keyword>
<comment type="caution">
    <text evidence="6">The sequence shown here is derived from an EMBL/GenBank/DDBJ whole genome shotgun (WGS) entry which is preliminary data.</text>
</comment>
<protein>
    <submittedName>
        <fullName evidence="6">Uncharacterized protein</fullName>
    </submittedName>
</protein>